<evidence type="ECO:0000313" key="5">
    <source>
        <dbReference type="EMBL" id="KAJ8967550.1"/>
    </source>
</evidence>
<dbReference type="EMBL" id="JANEYF010000851">
    <property type="protein sequence ID" value="KAJ8967550.1"/>
    <property type="molecule type" value="Genomic_DNA"/>
</dbReference>
<feature type="transmembrane region" description="Helical" evidence="3">
    <location>
        <begin position="12"/>
        <end position="31"/>
    </location>
</feature>
<evidence type="ECO:0000256" key="3">
    <source>
        <dbReference type="SAM" id="Phobius"/>
    </source>
</evidence>
<keyword evidence="3" id="KW-1133">Transmembrane helix</keyword>
<name>A0AAV8ZQB3_9CUCU</name>
<proteinExistence type="predicted"/>
<sequence>MHPQRAADYLVVAQLFLVYHLPLVALELLLLKLDRSLDAMEENRGVFAPLFDSTDGAVDGKHIVPPSNSGSFYWNYKGRNRLVLMTIVNVNYKFIMVHFGTNDRVSDGGVIENTVFYEKLKRHTLQIPGPCKSKNSKEPLPIVFVGDEAFAIREDFLKLFGQQQLTRGRRVYKYRLSRRIVENYWLAVFCTTFCEKNDGNEYIPSTYVDTENMDSEEIVMGLRADPNNLISSQRGRNRKSTENTKEVGDLYKECCFLQSVRDPSRLSRFGDESGVNYVEYATTIITADRESSLCIDPKGGENIIPIRVVSR</sequence>
<reference evidence="5" key="1">
    <citation type="journal article" date="2023" name="Insect Mol. Biol.">
        <title>Genome sequencing provides insights into the evolution of gene families encoding plant cell wall-degrading enzymes in longhorned beetles.</title>
        <authorList>
            <person name="Shin N.R."/>
            <person name="Okamura Y."/>
            <person name="Kirsch R."/>
            <person name="Pauchet Y."/>
        </authorList>
    </citation>
    <scope>NUCLEOTIDE SEQUENCE</scope>
    <source>
        <strain evidence="5">RBIC_L_NR</strain>
    </source>
</reference>
<dbReference type="Pfam" id="PF13359">
    <property type="entry name" value="DDE_Tnp_4"/>
    <property type="match status" value="1"/>
</dbReference>
<feature type="domain" description="DDE Tnp4" evidence="4">
    <location>
        <begin position="65"/>
        <end position="183"/>
    </location>
</feature>
<gene>
    <name evidence="5" type="ORF">NQ314_002865</name>
</gene>
<evidence type="ECO:0000256" key="2">
    <source>
        <dbReference type="ARBA" id="ARBA00022723"/>
    </source>
</evidence>
<accession>A0AAV8ZQB3</accession>
<evidence type="ECO:0000313" key="6">
    <source>
        <dbReference type="Proteomes" id="UP001162156"/>
    </source>
</evidence>
<dbReference type="Proteomes" id="UP001162156">
    <property type="component" value="Unassembled WGS sequence"/>
</dbReference>
<organism evidence="5 6">
    <name type="scientific">Rhamnusium bicolor</name>
    <dbReference type="NCBI Taxonomy" id="1586634"/>
    <lineage>
        <taxon>Eukaryota</taxon>
        <taxon>Metazoa</taxon>
        <taxon>Ecdysozoa</taxon>
        <taxon>Arthropoda</taxon>
        <taxon>Hexapoda</taxon>
        <taxon>Insecta</taxon>
        <taxon>Pterygota</taxon>
        <taxon>Neoptera</taxon>
        <taxon>Endopterygota</taxon>
        <taxon>Coleoptera</taxon>
        <taxon>Polyphaga</taxon>
        <taxon>Cucujiformia</taxon>
        <taxon>Chrysomeloidea</taxon>
        <taxon>Cerambycidae</taxon>
        <taxon>Lepturinae</taxon>
        <taxon>Rhagiini</taxon>
        <taxon>Rhamnusium</taxon>
    </lineage>
</organism>
<dbReference type="InterPro" id="IPR027806">
    <property type="entry name" value="HARBI1_dom"/>
</dbReference>
<protein>
    <recommendedName>
        <fullName evidence="4">DDE Tnp4 domain-containing protein</fullName>
    </recommendedName>
</protein>
<comment type="cofactor">
    <cofactor evidence="1">
        <name>a divalent metal cation</name>
        <dbReference type="ChEBI" id="CHEBI:60240"/>
    </cofactor>
</comment>
<comment type="caution">
    <text evidence="5">The sequence shown here is derived from an EMBL/GenBank/DDBJ whole genome shotgun (WGS) entry which is preliminary data.</text>
</comment>
<evidence type="ECO:0000259" key="4">
    <source>
        <dbReference type="Pfam" id="PF13359"/>
    </source>
</evidence>
<keyword evidence="6" id="KW-1185">Reference proteome</keyword>
<keyword evidence="3" id="KW-0812">Transmembrane</keyword>
<dbReference type="GO" id="GO:0046872">
    <property type="term" value="F:metal ion binding"/>
    <property type="evidence" value="ECO:0007669"/>
    <property type="project" value="UniProtKB-KW"/>
</dbReference>
<keyword evidence="2" id="KW-0479">Metal-binding</keyword>
<evidence type="ECO:0000256" key="1">
    <source>
        <dbReference type="ARBA" id="ARBA00001968"/>
    </source>
</evidence>
<keyword evidence="3" id="KW-0472">Membrane</keyword>
<dbReference type="AlphaFoldDB" id="A0AAV8ZQB3"/>